<comment type="subcellular location">
    <subcellularLocation>
        <location evidence="1">Mitochondrion</location>
    </subcellularLocation>
</comment>
<feature type="chain" id="PRO_5002847307" evidence="6">
    <location>
        <begin position="29"/>
        <end position="89"/>
    </location>
</feature>
<sequence>MSTASKVSIGLASLFCVGMIAFVHQSQGSEKQNMQLGIEKDRERKQRRQERINDFNRQKQLYSTYVVDQPVQAQPISAPPDDLDENKAA</sequence>
<feature type="signal peptide" evidence="6">
    <location>
        <begin position="1"/>
        <end position="28"/>
    </location>
</feature>
<dbReference type="Pfam" id="PF15786">
    <property type="entry name" value="PET117"/>
    <property type="match status" value="1"/>
</dbReference>
<dbReference type="JaponicusDB" id="SJAG_00852">
    <property type="gene designation" value="pet117"/>
</dbReference>
<feature type="region of interest" description="Disordered" evidence="5">
    <location>
        <begin position="28"/>
        <end position="57"/>
    </location>
</feature>
<dbReference type="AlphaFoldDB" id="B6JWS6"/>
<dbReference type="RefSeq" id="XP_002172120.1">
    <property type="nucleotide sequence ID" value="XM_002172084.2"/>
</dbReference>
<comment type="similarity">
    <text evidence="2">Belongs to the PET117 family.</text>
</comment>
<dbReference type="EMBL" id="KE651166">
    <property type="protein sequence ID" value="EEB05827.1"/>
    <property type="molecule type" value="Genomic_DNA"/>
</dbReference>
<dbReference type="HOGENOM" id="CLU_161486_3_1_1"/>
<dbReference type="VEuPathDB" id="FungiDB:SJAG_00852"/>
<gene>
    <name evidence="8" type="primary">pet117</name>
    <name evidence="7" type="ORF">SJAG_00852</name>
</gene>
<accession>B6JWS6</accession>
<reference evidence="7 9" key="1">
    <citation type="journal article" date="2011" name="Science">
        <title>Comparative functional genomics of the fission yeasts.</title>
        <authorList>
            <person name="Rhind N."/>
            <person name="Chen Z."/>
            <person name="Yassour M."/>
            <person name="Thompson D.A."/>
            <person name="Haas B.J."/>
            <person name="Habib N."/>
            <person name="Wapinski I."/>
            <person name="Roy S."/>
            <person name="Lin M.F."/>
            <person name="Heiman D.I."/>
            <person name="Young S.K."/>
            <person name="Furuya K."/>
            <person name="Guo Y."/>
            <person name="Pidoux A."/>
            <person name="Chen H.M."/>
            <person name="Robbertse B."/>
            <person name="Goldberg J.M."/>
            <person name="Aoki K."/>
            <person name="Bayne E.H."/>
            <person name="Berlin A.M."/>
            <person name="Desjardins C.A."/>
            <person name="Dobbs E."/>
            <person name="Dukaj L."/>
            <person name="Fan L."/>
            <person name="FitzGerald M.G."/>
            <person name="French C."/>
            <person name="Gujja S."/>
            <person name="Hansen K."/>
            <person name="Keifenheim D."/>
            <person name="Levin J.Z."/>
            <person name="Mosher R.A."/>
            <person name="Mueller C.A."/>
            <person name="Pfiffner J."/>
            <person name="Priest M."/>
            <person name="Russ C."/>
            <person name="Smialowska A."/>
            <person name="Swoboda P."/>
            <person name="Sykes S.M."/>
            <person name="Vaughn M."/>
            <person name="Vengrova S."/>
            <person name="Yoder R."/>
            <person name="Zeng Q."/>
            <person name="Allshire R."/>
            <person name="Baulcombe D."/>
            <person name="Birren B.W."/>
            <person name="Brown W."/>
            <person name="Ekwall K."/>
            <person name="Kellis M."/>
            <person name="Leatherwood J."/>
            <person name="Levin H."/>
            <person name="Margalit H."/>
            <person name="Martienssen R."/>
            <person name="Nieduszynski C.A."/>
            <person name="Spatafora J.W."/>
            <person name="Friedman N."/>
            <person name="Dalgaard J.Z."/>
            <person name="Baumann P."/>
            <person name="Niki H."/>
            <person name="Regev A."/>
            <person name="Nusbaum C."/>
        </authorList>
    </citation>
    <scope>NUCLEOTIDE SEQUENCE [LARGE SCALE GENOMIC DNA]</scope>
    <source>
        <strain evidence="9">yFS275 / FY16936</strain>
    </source>
</reference>
<evidence type="ECO:0000256" key="2">
    <source>
        <dbReference type="ARBA" id="ARBA00008197"/>
    </source>
</evidence>
<evidence type="ECO:0000256" key="6">
    <source>
        <dbReference type="SAM" id="SignalP"/>
    </source>
</evidence>
<dbReference type="GO" id="GO:0005739">
    <property type="term" value="C:mitochondrion"/>
    <property type="evidence" value="ECO:0007669"/>
    <property type="project" value="UniProtKB-SubCell"/>
</dbReference>
<keyword evidence="4" id="KW-0496">Mitochondrion</keyword>
<dbReference type="InterPro" id="IPR031568">
    <property type="entry name" value="Pet117"/>
</dbReference>
<dbReference type="OMA" id="FYEKDQP"/>
<evidence type="ECO:0000313" key="8">
    <source>
        <dbReference type="JaponicusDB" id="SJAG_00852"/>
    </source>
</evidence>
<dbReference type="PANTHER" id="PTHR28163">
    <property type="entry name" value="PROTEIN PET117 HOMOLOG, MITOCHONDRIAL"/>
    <property type="match status" value="1"/>
</dbReference>
<evidence type="ECO:0000256" key="4">
    <source>
        <dbReference type="ARBA" id="ARBA00023128"/>
    </source>
</evidence>
<keyword evidence="9" id="KW-1185">Reference proteome</keyword>
<feature type="compositionally biased region" description="Basic and acidic residues" evidence="5">
    <location>
        <begin position="38"/>
        <end position="57"/>
    </location>
</feature>
<name>B6JWS6_SCHJY</name>
<keyword evidence="6" id="KW-0732">Signal</keyword>
<proteinExistence type="inferred from homology"/>
<evidence type="ECO:0000256" key="1">
    <source>
        <dbReference type="ARBA" id="ARBA00004173"/>
    </source>
</evidence>
<evidence type="ECO:0000256" key="3">
    <source>
        <dbReference type="ARBA" id="ARBA00022946"/>
    </source>
</evidence>
<dbReference type="GeneID" id="7048928"/>
<dbReference type="STRING" id="402676.B6JWS6"/>
<dbReference type="OrthoDB" id="76305at2759"/>
<dbReference type="PANTHER" id="PTHR28163:SF1">
    <property type="entry name" value="PROTEIN PET117 HOMOLOG, MITOCHONDRIAL"/>
    <property type="match status" value="1"/>
</dbReference>
<evidence type="ECO:0000256" key="5">
    <source>
        <dbReference type="SAM" id="MobiDB-lite"/>
    </source>
</evidence>
<keyword evidence="3" id="KW-0809">Transit peptide</keyword>
<evidence type="ECO:0000313" key="7">
    <source>
        <dbReference type="EMBL" id="EEB05827.1"/>
    </source>
</evidence>
<evidence type="ECO:0000313" key="9">
    <source>
        <dbReference type="Proteomes" id="UP000001744"/>
    </source>
</evidence>
<dbReference type="Proteomes" id="UP000001744">
    <property type="component" value="Unassembled WGS sequence"/>
</dbReference>
<protein>
    <submittedName>
        <fullName evidence="7">Pet117 cytochrome c oxidase assembly protein</fullName>
    </submittedName>
</protein>
<organism evidence="7 9">
    <name type="scientific">Schizosaccharomyces japonicus (strain yFS275 / FY16936)</name>
    <name type="common">Fission yeast</name>
    <dbReference type="NCBI Taxonomy" id="402676"/>
    <lineage>
        <taxon>Eukaryota</taxon>
        <taxon>Fungi</taxon>
        <taxon>Dikarya</taxon>
        <taxon>Ascomycota</taxon>
        <taxon>Taphrinomycotina</taxon>
        <taxon>Schizosaccharomycetes</taxon>
        <taxon>Schizosaccharomycetales</taxon>
        <taxon>Schizosaccharomycetaceae</taxon>
        <taxon>Schizosaccharomyces</taxon>
    </lineage>
</organism>